<dbReference type="Proteomes" id="UP000634522">
    <property type="component" value="Unassembled WGS sequence"/>
</dbReference>
<sequence>MLRVGEQDGEWILETPVWYRTASGADLVVPSGFVTDLASIPRLLHAVMPVNGAHRAAAILHDWLYETQQFTRAQSDCLFLAAMADSGVGLAQRYAMYAGVRVGGWLPWSRRAGGASAAAIGE</sequence>
<name>A0ABX1NGE0_9RHOO</name>
<accession>A0ABX1NGE0</accession>
<evidence type="ECO:0000313" key="2">
    <source>
        <dbReference type="Proteomes" id="UP000634522"/>
    </source>
</evidence>
<keyword evidence="2" id="KW-1185">Reference proteome</keyword>
<dbReference type="Pfam" id="PF07087">
    <property type="entry name" value="DUF1353"/>
    <property type="match status" value="1"/>
</dbReference>
<gene>
    <name evidence="1" type="ORF">GPA27_13360</name>
</gene>
<comment type="caution">
    <text evidence="1">The sequence shown here is derived from an EMBL/GenBank/DDBJ whole genome shotgun (WGS) entry which is preliminary data.</text>
</comment>
<dbReference type="RefSeq" id="WP_169141127.1">
    <property type="nucleotide sequence ID" value="NZ_WTVS01000026.1"/>
</dbReference>
<proteinExistence type="predicted"/>
<dbReference type="EMBL" id="WTVS01000026">
    <property type="protein sequence ID" value="NMF98373.1"/>
    <property type="molecule type" value="Genomic_DNA"/>
</dbReference>
<dbReference type="InterPro" id="IPR010767">
    <property type="entry name" value="Phage_CGC-2007_Cje0229"/>
</dbReference>
<reference evidence="1 2" key="1">
    <citation type="submission" date="2019-12" db="EMBL/GenBank/DDBJ databases">
        <title>Comparative genomics gives insights into the taxonomy of the Azoarcus-Aromatoleum group and reveals separate origins of nif in the plant-associated Azoarcus and non-plant-associated Aromatoleum sub-groups.</title>
        <authorList>
            <person name="Lafos M."/>
            <person name="Maluk M."/>
            <person name="Batista M."/>
            <person name="Junghare M."/>
            <person name="Carmona M."/>
            <person name="Faoro H."/>
            <person name="Cruz L.M."/>
            <person name="Battistoni F."/>
            <person name="De Souza E."/>
            <person name="Pedrosa F."/>
            <person name="Chen W.-M."/>
            <person name="Poole P.S."/>
            <person name="Dixon R.A."/>
            <person name="James E.K."/>
        </authorList>
    </citation>
    <scope>NUCLEOTIDE SEQUENCE [LARGE SCALE GENOMIC DNA]</scope>
    <source>
        <strain evidence="1 2">T</strain>
    </source>
</reference>
<evidence type="ECO:0000313" key="1">
    <source>
        <dbReference type="EMBL" id="NMF98373.1"/>
    </source>
</evidence>
<organism evidence="1 2">
    <name type="scientific">Aromatoleum toluolicum</name>
    <dbReference type="NCBI Taxonomy" id="90060"/>
    <lineage>
        <taxon>Bacteria</taxon>
        <taxon>Pseudomonadati</taxon>
        <taxon>Pseudomonadota</taxon>
        <taxon>Betaproteobacteria</taxon>
        <taxon>Rhodocyclales</taxon>
        <taxon>Rhodocyclaceae</taxon>
        <taxon>Aromatoleum</taxon>
    </lineage>
</organism>
<protein>
    <submittedName>
        <fullName evidence="1">DUF1353 domain-containing protein</fullName>
    </submittedName>
</protein>